<gene>
    <name evidence="3" type="primary">atzF</name>
    <name evidence="3" type="ORF">F8M49_00650</name>
</gene>
<keyword evidence="4" id="KW-1185">Reference proteome</keyword>
<dbReference type="GO" id="GO:0004039">
    <property type="term" value="F:allophanate hydrolase activity"/>
    <property type="evidence" value="ECO:0007669"/>
    <property type="project" value="UniProtKB-EC"/>
</dbReference>
<sequence>MTDRVAQAYARLREADRPEVFVHLRDETEVAVEYAESVCRGGELAGVLLAVKDNVDVAGLPTTAACPGYSYVPDTDAAAVAALRAAGAVVVGKTNLDQFATGLVGTRSPYGAVRDARRPEYVSGGSSSGSAVAVALGVVDIAIGTDTAGSGRVPAAFQGIVGIKPTVGTVATEGIVPACASYDCVTIFARDLPSAERAVAIMATAPGGRPWAADVPLAAAPGAAVAVPRDLPELDERWRAAFAAAAVRARAAGFRIVEIDLDDFLAAARLLYDGALVAERWAAVGEFVDAAERGAGLDPVVAGIVRGAARFSAVDLLRDRATLAELRDRAMTAWGDCAALLVPTAPFHPTIAQVEADPVGVNSRLGTYTNFCNLFDLCAVAVPAGEVRESDGSTAQFGVTVLAPAGHDAVAADVAARLAGAPRDPSTPSWPERAGAQSFPLIVFGAHLHDQPLAGQLTALGARWAGPVSTAPEYRMTALPTQPPKPAVVRCAHGGASLEGERWVCSPAALGRFLAALPSPMGLGSVQLADGTWETGFVCGDDAASAARDITAAGSWRTHLAVTLVQHSTRGGVRRGRGR</sequence>
<keyword evidence="3" id="KW-0378">Hydrolase</keyword>
<comment type="caution">
    <text evidence="3">The sequence shown here is derived from an EMBL/GenBank/DDBJ whole genome shotgun (WGS) entry which is preliminary data.</text>
</comment>
<dbReference type="PANTHER" id="PTHR11895">
    <property type="entry name" value="TRANSAMIDASE"/>
    <property type="match status" value="1"/>
</dbReference>
<dbReference type="Gene3D" id="3.10.490.10">
    <property type="entry name" value="Gamma-glutamyl cyclotransferase-like"/>
    <property type="match status" value="1"/>
</dbReference>
<dbReference type="InterPro" id="IPR036928">
    <property type="entry name" value="AS_sf"/>
</dbReference>
<dbReference type="InterPro" id="IPR000120">
    <property type="entry name" value="Amidase"/>
</dbReference>
<proteinExistence type="predicted"/>
<feature type="domain" description="Amidase" evidence="1">
    <location>
        <begin position="39"/>
        <end position="409"/>
    </location>
</feature>
<dbReference type="Pfam" id="PF01425">
    <property type="entry name" value="Amidase"/>
    <property type="match status" value="1"/>
</dbReference>
<dbReference type="PANTHER" id="PTHR11895:SF169">
    <property type="entry name" value="GLUTAMYL-TRNA(GLN) AMIDOTRANSFERASE"/>
    <property type="match status" value="1"/>
</dbReference>
<protein>
    <submittedName>
        <fullName evidence="3">Allophanate hydrolase</fullName>
        <ecNumber evidence="3">3.5.1.54</ecNumber>
    </submittedName>
</protein>
<dbReference type="EC" id="3.5.1.54" evidence="3"/>
<feature type="domain" description="Allophanate hydrolase C-terminal" evidence="2">
    <location>
        <begin position="440"/>
        <end position="560"/>
    </location>
</feature>
<organism evidence="3 4">
    <name type="scientific">Rhodococcus zopfii</name>
    <dbReference type="NCBI Taxonomy" id="43772"/>
    <lineage>
        <taxon>Bacteria</taxon>
        <taxon>Bacillati</taxon>
        <taxon>Actinomycetota</taxon>
        <taxon>Actinomycetes</taxon>
        <taxon>Mycobacteriales</taxon>
        <taxon>Nocardiaceae</taxon>
        <taxon>Rhodococcus</taxon>
    </lineage>
</organism>
<dbReference type="InterPro" id="IPR053844">
    <property type="entry name" value="AH_C"/>
</dbReference>
<dbReference type="SUPFAM" id="SSF75304">
    <property type="entry name" value="Amidase signature (AS) enzymes"/>
    <property type="match status" value="1"/>
</dbReference>
<dbReference type="Proteomes" id="UP001275440">
    <property type="component" value="Unassembled WGS sequence"/>
</dbReference>
<dbReference type="InterPro" id="IPR023631">
    <property type="entry name" value="Amidase_dom"/>
</dbReference>
<evidence type="ECO:0000313" key="4">
    <source>
        <dbReference type="Proteomes" id="UP001275440"/>
    </source>
</evidence>
<name>A0ABU3WJX0_9NOCA</name>
<evidence type="ECO:0000259" key="2">
    <source>
        <dbReference type="Pfam" id="PF21986"/>
    </source>
</evidence>
<dbReference type="NCBIfam" id="TIGR02713">
    <property type="entry name" value="allophanate_hyd"/>
    <property type="match status" value="1"/>
</dbReference>
<dbReference type="InterPro" id="IPR014085">
    <property type="entry name" value="Allophanate_hydrolase"/>
</dbReference>
<dbReference type="NCBIfam" id="NF006043">
    <property type="entry name" value="PRK08186.1"/>
    <property type="match status" value="1"/>
</dbReference>
<evidence type="ECO:0000313" key="3">
    <source>
        <dbReference type="EMBL" id="MDV2474280.1"/>
    </source>
</evidence>
<accession>A0ABU3WJX0</accession>
<dbReference type="Gene3D" id="3.90.1300.10">
    <property type="entry name" value="Amidase signature (AS) domain"/>
    <property type="match status" value="1"/>
</dbReference>
<evidence type="ECO:0000259" key="1">
    <source>
        <dbReference type="Pfam" id="PF01425"/>
    </source>
</evidence>
<dbReference type="Pfam" id="PF21986">
    <property type="entry name" value="AH_C"/>
    <property type="match status" value="1"/>
</dbReference>
<dbReference type="Gene3D" id="1.20.58.1700">
    <property type="match status" value="1"/>
</dbReference>
<dbReference type="EMBL" id="WBMO01000001">
    <property type="protein sequence ID" value="MDV2474280.1"/>
    <property type="molecule type" value="Genomic_DNA"/>
</dbReference>
<reference evidence="3 4" key="1">
    <citation type="submission" date="2019-10" db="EMBL/GenBank/DDBJ databases">
        <title>Draft Genome Assembly of Rhodococcus zopfii DSM44189.</title>
        <authorList>
            <person name="Sutton J.M."/>
            <person name="Akob D.M."/>
            <person name="Bushman T.J."/>
        </authorList>
    </citation>
    <scope>NUCLEOTIDE SEQUENCE [LARGE SCALE GENOMIC DNA]</scope>
    <source>
        <strain evidence="3 4">DSM 44189</strain>
    </source>
</reference>